<dbReference type="FunFam" id="3.20.20.140:FF:000014">
    <property type="entry name" value="5-methylthioadenosine/S-adenosylhomocysteine deaminase"/>
    <property type="match status" value="1"/>
</dbReference>
<dbReference type="InterPro" id="IPR050287">
    <property type="entry name" value="MTA/SAH_deaminase"/>
</dbReference>
<dbReference type="Gene3D" id="2.30.40.10">
    <property type="entry name" value="Urease, subunit C, domain 1"/>
    <property type="match status" value="1"/>
</dbReference>
<organism evidence="5 6">
    <name type="scientific">Anaeramoeba ignava</name>
    <name type="common">Anaerobic marine amoeba</name>
    <dbReference type="NCBI Taxonomy" id="1746090"/>
    <lineage>
        <taxon>Eukaryota</taxon>
        <taxon>Metamonada</taxon>
        <taxon>Anaeramoebidae</taxon>
        <taxon>Anaeramoeba</taxon>
    </lineage>
</organism>
<dbReference type="PANTHER" id="PTHR43794">
    <property type="entry name" value="AMINOHYDROLASE SSNA-RELATED"/>
    <property type="match status" value="1"/>
</dbReference>
<dbReference type="Gene3D" id="3.20.20.140">
    <property type="entry name" value="Metal-dependent hydrolases"/>
    <property type="match status" value="1"/>
</dbReference>
<evidence type="ECO:0000313" key="5">
    <source>
        <dbReference type="EMBL" id="KAJ5072446.1"/>
    </source>
</evidence>
<gene>
    <name evidence="5" type="ORF">M0811_01461</name>
</gene>
<dbReference type="EMBL" id="JAPDFW010000081">
    <property type="protein sequence ID" value="KAJ5072446.1"/>
    <property type="molecule type" value="Genomic_DNA"/>
</dbReference>
<dbReference type="CDD" id="cd01298">
    <property type="entry name" value="ATZ_TRZ_like"/>
    <property type="match status" value="1"/>
</dbReference>
<dbReference type="AlphaFoldDB" id="A0A9Q0R9Z3"/>
<keyword evidence="1" id="KW-0479">Metal-binding</keyword>
<feature type="domain" description="Amidohydrolase-related" evidence="4">
    <location>
        <begin position="75"/>
        <end position="414"/>
    </location>
</feature>
<dbReference type="Proteomes" id="UP001149090">
    <property type="component" value="Unassembled WGS sequence"/>
</dbReference>
<evidence type="ECO:0000256" key="2">
    <source>
        <dbReference type="ARBA" id="ARBA00022801"/>
    </source>
</evidence>
<dbReference type="OrthoDB" id="194468at2759"/>
<dbReference type="SUPFAM" id="SSF51338">
    <property type="entry name" value="Composite domain of metallo-dependent hydrolases"/>
    <property type="match status" value="1"/>
</dbReference>
<keyword evidence="2" id="KW-0378">Hydrolase</keyword>
<reference evidence="5" key="1">
    <citation type="submission" date="2022-10" db="EMBL/GenBank/DDBJ databases">
        <title>Novel sulphate-reducing endosymbionts in the free-living metamonad Anaeramoeba.</title>
        <authorList>
            <person name="Jerlstrom-Hultqvist J."/>
            <person name="Cepicka I."/>
            <person name="Gallot-Lavallee L."/>
            <person name="Salas-Leiva D."/>
            <person name="Curtis B.A."/>
            <person name="Zahonova K."/>
            <person name="Pipaliya S."/>
            <person name="Dacks J."/>
            <person name="Roger A.J."/>
        </authorList>
    </citation>
    <scope>NUCLEOTIDE SEQUENCE</scope>
    <source>
        <strain evidence="5">BMAN</strain>
    </source>
</reference>
<comment type="caution">
    <text evidence="5">The sequence shown here is derived from an EMBL/GenBank/DDBJ whole genome shotgun (WGS) entry which is preliminary data.</text>
</comment>
<dbReference type="GO" id="GO:0019239">
    <property type="term" value="F:deaminase activity"/>
    <property type="evidence" value="ECO:0007669"/>
    <property type="project" value="UniProtKB-ARBA"/>
</dbReference>
<dbReference type="InterPro" id="IPR006680">
    <property type="entry name" value="Amidohydro-rel"/>
</dbReference>
<name>A0A9Q0R9Z3_ANAIG</name>
<dbReference type="GO" id="GO:0046872">
    <property type="term" value="F:metal ion binding"/>
    <property type="evidence" value="ECO:0007669"/>
    <property type="project" value="UniProtKB-KW"/>
</dbReference>
<protein>
    <submittedName>
        <fullName evidence="5">Aminohydrolase ssna-related</fullName>
    </submittedName>
</protein>
<dbReference type="Pfam" id="PF01979">
    <property type="entry name" value="Amidohydro_1"/>
    <property type="match status" value="1"/>
</dbReference>
<accession>A0A9Q0R9Z3</accession>
<dbReference type="PANTHER" id="PTHR43794:SF11">
    <property type="entry name" value="AMIDOHYDROLASE-RELATED DOMAIN-CONTAINING PROTEIN"/>
    <property type="match status" value="1"/>
</dbReference>
<evidence type="ECO:0000313" key="6">
    <source>
        <dbReference type="Proteomes" id="UP001149090"/>
    </source>
</evidence>
<sequence>MLSNFFGFKSTKQIVDTIINPEWIIPIIPKGKILKETSIILKNGLIHDILPTKEAQTRYTTKNKKQNHFLKNQAVIPGLINGHVHTAMTLLRGYADDYPLEKWLFSFMFPAEKEFMNEEFVRDGTRIGIAEMIRTGTTTAIDMYDHPNAIVEATKQTGIRMAVSYPIHQIERGHKSENSEELFFRQFKHNPLIFPIYGPHSTYTVPENELKRITATGERITIHLHETKKEVENFVNKHGIRPVEFLRKMGMLNSNCITVHMTQLLDSEIKLLAQTQTTVAHCPQSNMKLCSGICRVQDLLDSGVNVCLGTDGTASNNDLDMFDEMKTASLLGKIGSNKPDALTAQTVLEMATINGAKALGKEDLIGSVTKGKMADLVSVDLYNLQSQPVYDPISQIVYCGNGQRVSNVWVAGQQLLSNKVLCTIDLKDCFKLIKKWQKKISRFRNENLKKIKEKENKTKK</sequence>
<dbReference type="InterPro" id="IPR032466">
    <property type="entry name" value="Metal_Hydrolase"/>
</dbReference>
<evidence type="ECO:0000259" key="4">
    <source>
        <dbReference type="Pfam" id="PF01979"/>
    </source>
</evidence>
<dbReference type="OMA" id="WLVPVEP"/>
<dbReference type="GO" id="GO:0016814">
    <property type="term" value="F:hydrolase activity, acting on carbon-nitrogen (but not peptide) bonds, in cyclic amidines"/>
    <property type="evidence" value="ECO:0007669"/>
    <property type="project" value="UniProtKB-ARBA"/>
</dbReference>
<keyword evidence="6" id="KW-1185">Reference proteome</keyword>
<proteinExistence type="predicted"/>
<dbReference type="SUPFAM" id="SSF51556">
    <property type="entry name" value="Metallo-dependent hydrolases"/>
    <property type="match status" value="1"/>
</dbReference>
<evidence type="ECO:0000256" key="3">
    <source>
        <dbReference type="ARBA" id="ARBA00022833"/>
    </source>
</evidence>
<keyword evidence="3" id="KW-0862">Zinc</keyword>
<dbReference type="InterPro" id="IPR011059">
    <property type="entry name" value="Metal-dep_hydrolase_composite"/>
</dbReference>
<evidence type="ECO:0000256" key="1">
    <source>
        <dbReference type="ARBA" id="ARBA00022723"/>
    </source>
</evidence>